<dbReference type="Pfam" id="PF16889">
    <property type="entry name" value="Hepar_II_III_N"/>
    <property type="match status" value="1"/>
</dbReference>
<reference evidence="7" key="1">
    <citation type="submission" date="2020-04" db="EMBL/GenBank/DDBJ databases">
        <authorList>
            <person name="Tanveer F."/>
            <person name="Xie Y."/>
            <person name="Shinwari Z.K."/>
        </authorList>
    </citation>
    <scope>NUCLEOTIDE SEQUENCE</scope>
    <source>
        <strain evidence="7">MOSEL-ME25</strain>
    </source>
</reference>
<dbReference type="InterPro" id="IPR031680">
    <property type="entry name" value="Hepar_II_III_N"/>
</dbReference>
<dbReference type="Pfam" id="PF07940">
    <property type="entry name" value="Hepar_II_III_C"/>
    <property type="match status" value="1"/>
</dbReference>
<keyword evidence="4" id="KW-0456">Lyase</keyword>
<evidence type="ECO:0000256" key="4">
    <source>
        <dbReference type="ARBA" id="ARBA00023239"/>
    </source>
</evidence>
<name>A0ABT4YFA5_9STAP</name>
<organism evidence="7 8">
    <name type="scientific">Salinicoccus roseus</name>
    <dbReference type="NCBI Taxonomy" id="45670"/>
    <lineage>
        <taxon>Bacteria</taxon>
        <taxon>Bacillati</taxon>
        <taxon>Bacillota</taxon>
        <taxon>Bacilli</taxon>
        <taxon>Bacillales</taxon>
        <taxon>Staphylococcaceae</taxon>
        <taxon>Salinicoccus</taxon>
    </lineage>
</organism>
<dbReference type="SUPFAM" id="SSF48230">
    <property type="entry name" value="Chondroitin AC/alginate lyase"/>
    <property type="match status" value="1"/>
</dbReference>
<dbReference type="Gene3D" id="1.50.10.100">
    <property type="entry name" value="Chondroitin AC/alginate lyase"/>
    <property type="match status" value="1"/>
</dbReference>
<dbReference type="PANTHER" id="PTHR39210:SF1">
    <property type="entry name" value="HEPARIN-SULFATE LYASE"/>
    <property type="match status" value="1"/>
</dbReference>
<keyword evidence="2" id="KW-0732">Signal</keyword>
<proteinExistence type="predicted"/>
<protein>
    <submittedName>
        <fullName evidence="7">Heparinase II/III family protein</fullName>
    </submittedName>
</protein>
<reference evidence="7" key="2">
    <citation type="submission" date="2022-12" db="EMBL/GenBank/DDBJ databases">
        <title>Genome analysis and biological profiling of marine Salinicoccus roseus MOSEL-ME25.</title>
        <authorList>
            <person name="Mirza F.T."/>
            <person name="Xie Y."/>
            <person name="Shinwari Z.K."/>
        </authorList>
    </citation>
    <scope>NUCLEOTIDE SEQUENCE</scope>
    <source>
        <strain evidence="7">MOSEL-ME25</strain>
    </source>
</reference>
<keyword evidence="3" id="KW-0574">Periplasm</keyword>
<gene>
    <name evidence="7" type="ORF">F7P68_0003100</name>
</gene>
<comment type="subcellular location">
    <subcellularLocation>
        <location evidence="1">Periplasm</location>
    </subcellularLocation>
</comment>
<keyword evidence="8" id="KW-1185">Reference proteome</keyword>
<evidence type="ECO:0000256" key="3">
    <source>
        <dbReference type="ARBA" id="ARBA00022764"/>
    </source>
</evidence>
<dbReference type="Gene3D" id="2.70.98.70">
    <property type="match status" value="1"/>
</dbReference>
<dbReference type="InterPro" id="IPR012480">
    <property type="entry name" value="Hepar_II_III_C"/>
</dbReference>
<sequence>MYYQNKSTLRRTAMKYEEVLVELKNFLYKGRKSVRNSDLAIQNKFIFHSKLDEVAFESEIDWNYKHPHSHNTYQLYMHTLNIVGNLTASYLDTNDENYIEKAHSIIISWVNTEDNQYIANINSSWKDHSVSSRIKNLILYQLSAPESLKMSKAVFNAQLKSHGDFLSDRKNYSENNHGMMSDEALLLLSYFMDDEKIGDRFKELAVLRMERMVYKLFSSMSMNLENSPEYHKVTQVLSAKFIDLTKIIGVDFDSRCKEIIIKSEYINSLIIQPDKTYPLIGDTGYRKLKINKVYDNLIDYQAGLAIINTRTEAEADSSWLSFKSGYVSTSHKHLDDLSINYVHNGESILVDSGKYNYDGRDPMKQYMKSPSAHSTIFLKDGEYSLNNAVDDAKCMRLKFVQETKEYVHLAGINHLYDKMKIWRDIIYFESRGMIIIDRYITDSSKVMSQNFNYHEKLNINKIDGKSYMIQTPKGKELIIKEMTARTISRYYSHENKERGFISRDFGKYIETQQIEYLKKSYKNQYITLLYEPELMNIDGIEEKEGLLNFIVDGKEISVRLQRTDNYTD</sequence>
<accession>A0ABT4YFA5</accession>
<comment type="caution">
    <text evidence="7">The sequence shown here is derived from an EMBL/GenBank/DDBJ whole genome shotgun (WGS) entry which is preliminary data.</text>
</comment>
<evidence type="ECO:0000256" key="2">
    <source>
        <dbReference type="ARBA" id="ARBA00022729"/>
    </source>
</evidence>
<evidence type="ECO:0000313" key="7">
    <source>
        <dbReference type="EMBL" id="MDB0579504.1"/>
    </source>
</evidence>
<dbReference type="GeneID" id="77844272"/>
<dbReference type="InterPro" id="IPR008929">
    <property type="entry name" value="Chondroitin_lyas"/>
</dbReference>
<evidence type="ECO:0000259" key="5">
    <source>
        <dbReference type="Pfam" id="PF07940"/>
    </source>
</evidence>
<dbReference type="Proteomes" id="UP000527860">
    <property type="component" value="Unassembled WGS sequence"/>
</dbReference>
<evidence type="ECO:0000313" key="8">
    <source>
        <dbReference type="Proteomes" id="UP000527860"/>
    </source>
</evidence>
<evidence type="ECO:0000259" key="6">
    <source>
        <dbReference type="Pfam" id="PF16889"/>
    </source>
</evidence>
<dbReference type="RefSeq" id="WP_268747408.1">
    <property type="nucleotide sequence ID" value="NZ_JABEVU030000001.1"/>
</dbReference>
<dbReference type="EMBL" id="JABEVU030000001">
    <property type="protein sequence ID" value="MDB0579504.1"/>
    <property type="molecule type" value="Genomic_DNA"/>
</dbReference>
<feature type="domain" description="Heparinase II/III-like C-terminal" evidence="5">
    <location>
        <begin position="302"/>
        <end position="515"/>
    </location>
</feature>
<feature type="domain" description="Heparin-sulfate lyase N-terminal" evidence="6">
    <location>
        <begin position="2"/>
        <end position="295"/>
    </location>
</feature>
<dbReference type="PANTHER" id="PTHR39210">
    <property type="entry name" value="HEPARIN-SULFATE LYASE"/>
    <property type="match status" value="1"/>
</dbReference>
<evidence type="ECO:0000256" key="1">
    <source>
        <dbReference type="ARBA" id="ARBA00004418"/>
    </source>
</evidence>